<name>A0A8J9V131_9NEOP</name>
<protein>
    <recommendedName>
        <fullName evidence="4">Peptidase S1 domain-containing protein</fullName>
    </recommendedName>
</protein>
<dbReference type="Pfam" id="PF00089">
    <property type="entry name" value="Trypsin"/>
    <property type="match status" value="1"/>
</dbReference>
<dbReference type="InterPro" id="IPR043504">
    <property type="entry name" value="Peptidase_S1_PA_chymotrypsin"/>
</dbReference>
<organism evidence="5 6">
    <name type="scientific">Brenthis ino</name>
    <name type="common">lesser marbled fritillary</name>
    <dbReference type="NCBI Taxonomy" id="405034"/>
    <lineage>
        <taxon>Eukaryota</taxon>
        <taxon>Metazoa</taxon>
        <taxon>Ecdysozoa</taxon>
        <taxon>Arthropoda</taxon>
        <taxon>Hexapoda</taxon>
        <taxon>Insecta</taxon>
        <taxon>Pterygota</taxon>
        <taxon>Neoptera</taxon>
        <taxon>Endopterygota</taxon>
        <taxon>Lepidoptera</taxon>
        <taxon>Glossata</taxon>
        <taxon>Ditrysia</taxon>
        <taxon>Papilionoidea</taxon>
        <taxon>Nymphalidae</taxon>
        <taxon>Heliconiinae</taxon>
        <taxon>Argynnini</taxon>
        <taxon>Brenthis</taxon>
    </lineage>
</organism>
<dbReference type="InterPro" id="IPR051487">
    <property type="entry name" value="Ser/Thr_Proteases_Immune/Dev"/>
</dbReference>
<keyword evidence="1" id="KW-1015">Disulfide bond</keyword>
<dbReference type="GO" id="GO:0006508">
    <property type="term" value="P:proteolysis"/>
    <property type="evidence" value="ECO:0007669"/>
    <property type="project" value="InterPro"/>
</dbReference>
<feature type="signal peptide" evidence="3">
    <location>
        <begin position="1"/>
        <end position="19"/>
    </location>
</feature>
<keyword evidence="6" id="KW-1185">Reference proteome</keyword>
<dbReference type="Gene3D" id="2.40.10.10">
    <property type="entry name" value="Trypsin-like serine proteases"/>
    <property type="match status" value="1"/>
</dbReference>
<feature type="domain" description="Peptidase S1" evidence="4">
    <location>
        <begin position="134"/>
        <end position="387"/>
    </location>
</feature>
<comment type="similarity">
    <text evidence="2">Belongs to the peptidase S1 family. CLIP subfamily.</text>
</comment>
<dbReference type="InterPro" id="IPR001314">
    <property type="entry name" value="Peptidase_S1A"/>
</dbReference>
<evidence type="ECO:0000256" key="3">
    <source>
        <dbReference type="SAM" id="SignalP"/>
    </source>
</evidence>
<gene>
    <name evidence="5" type="ORF">BINO364_LOCUS15213</name>
</gene>
<evidence type="ECO:0000259" key="4">
    <source>
        <dbReference type="PROSITE" id="PS50240"/>
    </source>
</evidence>
<dbReference type="EMBL" id="OV170228">
    <property type="protein sequence ID" value="CAH0730206.1"/>
    <property type="molecule type" value="Genomic_DNA"/>
</dbReference>
<dbReference type="Proteomes" id="UP000838878">
    <property type="component" value="Chromosome 8"/>
</dbReference>
<evidence type="ECO:0000313" key="5">
    <source>
        <dbReference type="EMBL" id="CAH0730206.1"/>
    </source>
</evidence>
<dbReference type="InterPro" id="IPR001254">
    <property type="entry name" value="Trypsin_dom"/>
</dbReference>
<dbReference type="PANTHER" id="PTHR24256">
    <property type="entry name" value="TRYPTASE-RELATED"/>
    <property type="match status" value="1"/>
</dbReference>
<proteinExistence type="inferred from homology"/>
<feature type="chain" id="PRO_5035441318" description="Peptidase S1 domain-containing protein" evidence="3">
    <location>
        <begin position="20"/>
        <end position="398"/>
    </location>
</feature>
<accession>A0A8J9V131</accession>
<dbReference type="AlphaFoldDB" id="A0A8J9V131"/>
<dbReference type="SUPFAM" id="SSF50494">
    <property type="entry name" value="Trypsin-like serine proteases"/>
    <property type="match status" value="1"/>
</dbReference>
<dbReference type="PRINTS" id="PR00722">
    <property type="entry name" value="CHYMOTRYPSIN"/>
</dbReference>
<dbReference type="SMART" id="SM00020">
    <property type="entry name" value="Tryp_SPc"/>
    <property type="match status" value="1"/>
</dbReference>
<evidence type="ECO:0000313" key="6">
    <source>
        <dbReference type="Proteomes" id="UP000838878"/>
    </source>
</evidence>
<keyword evidence="3" id="KW-0732">Signal</keyword>
<dbReference type="InterPro" id="IPR009003">
    <property type="entry name" value="Peptidase_S1_PA"/>
</dbReference>
<evidence type="ECO:0000256" key="1">
    <source>
        <dbReference type="ARBA" id="ARBA00023157"/>
    </source>
</evidence>
<dbReference type="OrthoDB" id="6261922at2759"/>
<evidence type="ECO:0000256" key="2">
    <source>
        <dbReference type="ARBA" id="ARBA00024195"/>
    </source>
</evidence>
<dbReference type="CDD" id="cd00190">
    <property type="entry name" value="Tryp_SPc"/>
    <property type="match status" value="1"/>
</dbReference>
<feature type="non-terminal residue" evidence="5">
    <location>
        <position position="398"/>
    </location>
</feature>
<dbReference type="GO" id="GO:0004252">
    <property type="term" value="F:serine-type endopeptidase activity"/>
    <property type="evidence" value="ECO:0007669"/>
    <property type="project" value="InterPro"/>
</dbReference>
<sequence>MGTRCVYILYLLVMCRVQAELSDIEKYVLSIAGTTPSTTLVQNNGKTCAINLTTNGVCMKRGECNIDVPKIDPATTFILRESDGDKNNEVSEECGWLQVCCPLEKVVAETHTVKFQKPLGCGYSNPGANVFRETTNSYGYADFGEFPWMIALLQKKNKGQNFNDEYIGGGTLIHPSVVITAAHKVDTVDKPDELKCRAGEWDTTTEDEAYRHQEREVNDIVIHSEFLRAHTHNDVALLILKSPFELNDAPHIAVACLELKLPPPGTICYSMGWGDDFMNGNKYANVLKKIKLQLVAAEKCQNQYRNTRLGRGYTLHRSLTCAGGVAGVDTCIGDGGSPLVCPIAANNKVRFSVVGMVAYGLECGTDNVPGVYVKIPEIYDWVITEMTYKGFNSSTFMY</sequence>
<dbReference type="PROSITE" id="PS50240">
    <property type="entry name" value="TRYPSIN_DOM"/>
    <property type="match status" value="1"/>
</dbReference>
<reference evidence="5" key="1">
    <citation type="submission" date="2021-12" db="EMBL/GenBank/DDBJ databases">
        <authorList>
            <person name="Martin H S."/>
        </authorList>
    </citation>
    <scope>NUCLEOTIDE SEQUENCE</scope>
</reference>